<keyword evidence="2" id="KW-0520">NAD</keyword>
<proteinExistence type="predicted"/>
<dbReference type="GO" id="GO:0016491">
    <property type="term" value="F:oxidoreductase activity"/>
    <property type="evidence" value="ECO:0007669"/>
    <property type="project" value="UniProtKB-KW"/>
</dbReference>
<evidence type="ECO:0000256" key="2">
    <source>
        <dbReference type="ARBA" id="ARBA00023027"/>
    </source>
</evidence>
<dbReference type="SUPFAM" id="SSF55347">
    <property type="entry name" value="Glyceraldehyde-3-phosphate dehydrogenase-like, C-terminal domain"/>
    <property type="match status" value="1"/>
</dbReference>
<dbReference type="SUPFAM" id="SSF51735">
    <property type="entry name" value="NAD(P)-binding Rossmann-fold domains"/>
    <property type="match status" value="1"/>
</dbReference>
<organism evidence="5 6">
    <name type="scientific">Ruania alba</name>
    <dbReference type="NCBI Taxonomy" id="648782"/>
    <lineage>
        <taxon>Bacteria</taxon>
        <taxon>Bacillati</taxon>
        <taxon>Actinomycetota</taxon>
        <taxon>Actinomycetes</taxon>
        <taxon>Micrococcales</taxon>
        <taxon>Ruaniaceae</taxon>
        <taxon>Ruania</taxon>
    </lineage>
</organism>
<gene>
    <name evidence="5" type="ORF">SAMN04488554_3268</name>
</gene>
<dbReference type="Gene3D" id="3.30.360.10">
    <property type="entry name" value="Dihydrodipicolinate Reductase, domain 2"/>
    <property type="match status" value="1"/>
</dbReference>
<dbReference type="EMBL" id="FNTX01000002">
    <property type="protein sequence ID" value="SEE86592.1"/>
    <property type="molecule type" value="Genomic_DNA"/>
</dbReference>
<name>A0A1H5MB74_9MICO</name>
<reference evidence="6" key="1">
    <citation type="submission" date="2016-10" db="EMBL/GenBank/DDBJ databases">
        <authorList>
            <person name="Varghese N."/>
            <person name="Submissions S."/>
        </authorList>
    </citation>
    <scope>NUCLEOTIDE SEQUENCE [LARGE SCALE GENOMIC DNA]</scope>
    <source>
        <strain evidence="6">DSM 21368</strain>
    </source>
</reference>
<dbReference type="Proteomes" id="UP000199220">
    <property type="component" value="Unassembled WGS sequence"/>
</dbReference>
<keyword evidence="1" id="KW-0560">Oxidoreductase</keyword>
<dbReference type="GO" id="GO:0000166">
    <property type="term" value="F:nucleotide binding"/>
    <property type="evidence" value="ECO:0007669"/>
    <property type="project" value="InterPro"/>
</dbReference>
<feature type="domain" description="GFO/IDH/MocA-like oxidoreductase" evidence="4">
    <location>
        <begin position="137"/>
        <end position="263"/>
    </location>
</feature>
<keyword evidence="6" id="KW-1185">Reference proteome</keyword>
<dbReference type="PANTHER" id="PTHR43818:SF11">
    <property type="entry name" value="BCDNA.GH03377"/>
    <property type="match status" value="1"/>
</dbReference>
<dbReference type="AlphaFoldDB" id="A0A1H5MB74"/>
<protein>
    <submittedName>
        <fullName evidence="5">Predicted dehydrogenase</fullName>
    </submittedName>
</protein>
<dbReference type="STRING" id="648782.SAMN04488554_3268"/>
<evidence type="ECO:0000313" key="5">
    <source>
        <dbReference type="EMBL" id="SEE86592.1"/>
    </source>
</evidence>
<feature type="domain" description="Gfo/Idh/MocA-like oxidoreductase N-terminal" evidence="3">
    <location>
        <begin position="5"/>
        <end position="120"/>
    </location>
</feature>
<dbReference type="PANTHER" id="PTHR43818">
    <property type="entry name" value="BCDNA.GH03377"/>
    <property type="match status" value="1"/>
</dbReference>
<dbReference type="Gene3D" id="3.40.50.720">
    <property type="entry name" value="NAD(P)-binding Rossmann-like Domain"/>
    <property type="match status" value="1"/>
</dbReference>
<evidence type="ECO:0000313" key="6">
    <source>
        <dbReference type="Proteomes" id="UP000199220"/>
    </source>
</evidence>
<accession>A0A1H5MB74</accession>
<dbReference type="InterPro" id="IPR055170">
    <property type="entry name" value="GFO_IDH_MocA-like_dom"/>
</dbReference>
<dbReference type="InterPro" id="IPR000683">
    <property type="entry name" value="Gfo/Idh/MocA-like_OxRdtase_N"/>
</dbReference>
<sequence>MGESVRVGVVGAGANTRRHHLPKLQAIDGVEVVAVANRSRASGSRVAEEFGIPVVHDHWQDLVGHADVDAVVIGTWPNMHEPVTVAALRAGHHVLCEARMARDLAEARRMLATARTHPKQTAQLVPAPFTLPYDDAISRLIGEGAIGELVGVDVTMRTGYADRQAPRSWRQDVDISGLNVMTLGIWYEQVMRWVGEATRVSALARTVVPVRPDGAGGTVAVDVPDHVDLIGELAGGGQLRMTISQVSRSAGNGVHMLGTDGTLTFADGELTIQRRDAEPEAVPPDAAAGWRVEEEFVAAIRGTEQVRRTTFEDGVRYMRFTEAVHRSTREHRQVSLSEL</sequence>
<evidence type="ECO:0000259" key="4">
    <source>
        <dbReference type="Pfam" id="PF22725"/>
    </source>
</evidence>
<dbReference type="Pfam" id="PF01408">
    <property type="entry name" value="GFO_IDH_MocA"/>
    <property type="match status" value="1"/>
</dbReference>
<dbReference type="InterPro" id="IPR050463">
    <property type="entry name" value="Gfo/Idh/MocA_oxidrdct_glycsds"/>
</dbReference>
<evidence type="ECO:0000259" key="3">
    <source>
        <dbReference type="Pfam" id="PF01408"/>
    </source>
</evidence>
<dbReference type="InterPro" id="IPR036291">
    <property type="entry name" value="NAD(P)-bd_dom_sf"/>
</dbReference>
<evidence type="ECO:0000256" key="1">
    <source>
        <dbReference type="ARBA" id="ARBA00023002"/>
    </source>
</evidence>
<dbReference type="Pfam" id="PF22725">
    <property type="entry name" value="GFO_IDH_MocA_C3"/>
    <property type="match status" value="1"/>
</dbReference>